<feature type="domain" description="SfsA N-terminal OB" evidence="3">
    <location>
        <begin position="13"/>
        <end position="79"/>
    </location>
</feature>
<dbReference type="Pfam" id="PF03749">
    <property type="entry name" value="SfsA"/>
    <property type="match status" value="1"/>
</dbReference>
<comment type="caution">
    <text evidence="4">The sequence shown here is derived from an EMBL/GenBank/DDBJ whole genome shotgun (WGS) entry which is preliminary data.</text>
</comment>
<dbReference type="PANTHER" id="PTHR30545">
    <property type="entry name" value="SUGAR FERMENTATION STIMULATION PROTEIN A"/>
    <property type="match status" value="1"/>
</dbReference>
<name>A0A2T8HSE2_9RHOB</name>
<dbReference type="HAMAP" id="MF_00095">
    <property type="entry name" value="SfsA"/>
    <property type="match status" value="1"/>
</dbReference>
<comment type="similarity">
    <text evidence="1">Belongs to the SfsA family.</text>
</comment>
<dbReference type="EMBL" id="QDKM01000005">
    <property type="protein sequence ID" value="PVH28327.1"/>
    <property type="molecule type" value="Genomic_DNA"/>
</dbReference>
<reference evidence="4 5" key="1">
    <citation type="submission" date="2018-04" db="EMBL/GenBank/DDBJ databases">
        <title>Pararhodobacter oceanense sp. nov., isolated from marine intertidal sediment.</title>
        <authorList>
            <person name="Wang X.-L."/>
            <person name="Du Z.-J."/>
        </authorList>
    </citation>
    <scope>NUCLEOTIDE SEQUENCE [LARGE SCALE GENOMIC DNA]</scope>
    <source>
        <strain evidence="4 5">AM505</strain>
    </source>
</reference>
<evidence type="ECO:0000259" key="2">
    <source>
        <dbReference type="Pfam" id="PF03749"/>
    </source>
</evidence>
<evidence type="ECO:0000259" key="3">
    <source>
        <dbReference type="Pfam" id="PF17746"/>
    </source>
</evidence>
<evidence type="ECO:0000256" key="1">
    <source>
        <dbReference type="HAMAP-Rule" id="MF_00095"/>
    </source>
</evidence>
<sequence length="239" mass="25965">MEFTRPLIRAKLLRRYKRFLADMEMDSGEVITAHCANPGSMLGMNAPGLTCWLEGNDDPKRKLRWSWKLVEVGEGLVVVDTAIANRVVGEALRADAVPGVSAGEFRAEVKMGQNSRVDFQLGDGTLLEVKSVTLARDTSHDGWAEFPDSVTARGTKHLLELTEAARQGRPAAMLYLLARNDVHRIRIAADIDPTYAQAFDIARAAGVRMLGLGCQISTTGIHATGAVLIDPAPQTGKSR</sequence>
<dbReference type="CDD" id="cd22359">
    <property type="entry name" value="SfsA-like_bacterial"/>
    <property type="match status" value="1"/>
</dbReference>
<protein>
    <recommendedName>
        <fullName evidence="1">Sugar fermentation stimulation protein homolog</fullName>
    </recommendedName>
</protein>
<dbReference type="Gene3D" id="3.40.1350.60">
    <property type="match status" value="1"/>
</dbReference>
<dbReference type="PANTHER" id="PTHR30545:SF2">
    <property type="entry name" value="SUGAR FERMENTATION STIMULATION PROTEIN A"/>
    <property type="match status" value="1"/>
</dbReference>
<dbReference type="Gene3D" id="2.40.50.580">
    <property type="match status" value="1"/>
</dbReference>
<dbReference type="OrthoDB" id="9802365at2"/>
<dbReference type="GO" id="GO:0003677">
    <property type="term" value="F:DNA binding"/>
    <property type="evidence" value="ECO:0007669"/>
    <property type="project" value="InterPro"/>
</dbReference>
<dbReference type="InterPro" id="IPR041465">
    <property type="entry name" value="SfsA_N"/>
</dbReference>
<dbReference type="AlphaFoldDB" id="A0A2T8HSE2"/>
<organism evidence="4 5">
    <name type="scientific">Pararhodobacter oceanensis</name>
    <dbReference type="NCBI Taxonomy" id="2172121"/>
    <lineage>
        <taxon>Bacteria</taxon>
        <taxon>Pseudomonadati</taxon>
        <taxon>Pseudomonadota</taxon>
        <taxon>Alphaproteobacteria</taxon>
        <taxon>Rhodobacterales</taxon>
        <taxon>Paracoccaceae</taxon>
        <taxon>Pararhodobacter</taxon>
    </lineage>
</organism>
<keyword evidence="5" id="KW-1185">Reference proteome</keyword>
<dbReference type="InterPro" id="IPR040452">
    <property type="entry name" value="SfsA_C"/>
</dbReference>
<evidence type="ECO:0000313" key="4">
    <source>
        <dbReference type="EMBL" id="PVH28327.1"/>
    </source>
</evidence>
<gene>
    <name evidence="1 4" type="primary">sfsA</name>
    <name evidence="4" type="ORF">DDE20_12120</name>
</gene>
<dbReference type="Pfam" id="PF17746">
    <property type="entry name" value="SfsA_N"/>
    <property type="match status" value="1"/>
</dbReference>
<dbReference type="RefSeq" id="WP_116558776.1">
    <property type="nucleotide sequence ID" value="NZ_QDKM01000005.1"/>
</dbReference>
<proteinExistence type="inferred from homology"/>
<accession>A0A2T8HSE2</accession>
<evidence type="ECO:0000313" key="5">
    <source>
        <dbReference type="Proteomes" id="UP000245911"/>
    </source>
</evidence>
<dbReference type="Proteomes" id="UP000245911">
    <property type="component" value="Unassembled WGS sequence"/>
</dbReference>
<dbReference type="InterPro" id="IPR005224">
    <property type="entry name" value="SfsA"/>
</dbReference>
<feature type="domain" description="Sugar fermentation stimulation protein C-terminal" evidence="2">
    <location>
        <begin position="83"/>
        <end position="219"/>
    </location>
</feature>
<dbReference type="NCBIfam" id="TIGR00230">
    <property type="entry name" value="sfsA"/>
    <property type="match status" value="1"/>
</dbReference>